<feature type="transmembrane region" description="Helical" evidence="5">
    <location>
        <begin position="7"/>
        <end position="28"/>
    </location>
</feature>
<dbReference type="GO" id="GO:0046872">
    <property type="term" value="F:metal ion binding"/>
    <property type="evidence" value="ECO:0007669"/>
    <property type="project" value="UniProtKB-KW"/>
</dbReference>
<dbReference type="InterPro" id="IPR036249">
    <property type="entry name" value="Thioredoxin-like_sf"/>
</dbReference>
<feature type="binding site" evidence="3">
    <location>
        <position position="76"/>
    </location>
    <ligand>
        <name>Cu cation</name>
        <dbReference type="ChEBI" id="CHEBI:23378"/>
    </ligand>
</feature>
<feature type="binding site" evidence="3">
    <location>
        <position position="162"/>
    </location>
    <ligand>
        <name>Cu cation</name>
        <dbReference type="ChEBI" id="CHEBI:23378"/>
    </ligand>
</feature>
<evidence type="ECO:0000313" key="7">
    <source>
        <dbReference type="EMBL" id="MUG43797.1"/>
    </source>
</evidence>
<keyword evidence="2 3" id="KW-0186">Copper</keyword>
<dbReference type="AlphaFoldDB" id="A0A7X3CM49"/>
<comment type="caution">
    <text evidence="7">The sequence shown here is derived from an EMBL/GenBank/DDBJ whole genome shotgun (WGS) entry which is preliminary data.</text>
</comment>
<dbReference type="InterPro" id="IPR003782">
    <property type="entry name" value="SCO1/SenC"/>
</dbReference>
<dbReference type="PANTHER" id="PTHR12151">
    <property type="entry name" value="ELECTRON TRANSPORT PROTIN SCO1/SENC FAMILY MEMBER"/>
    <property type="match status" value="1"/>
</dbReference>
<gene>
    <name evidence="7" type="ORF">GNP95_02085</name>
</gene>
<dbReference type="CDD" id="cd02968">
    <property type="entry name" value="SCO"/>
    <property type="match status" value="1"/>
</dbReference>
<accession>A0A7X3CM49</accession>
<dbReference type="Gene3D" id="3.40.30.10">
    <property type="entry name" value="Glutaredoxin"/>
    <property type="match status" value="1"/>
</dbReference>
<protein>
    <submittedName>
        <fullName evidence="7">Redoxin domain-containing protein</fullName>
    </submittedName>
</protein>
<evidence type="ECO:0000256" key="5">
    <source>
        <dbReference type="SAM" id="Phobius"/>
    </source>
</evidence>
<dbReference type="PROSITE" id="PS51352">
    <property type="entry name" value="THIOREDOXIN_2"/>
    <property type="match status" value="1"/>
</dbReference>
<dbReference type="InterPro" id="IPR013766">
    <property type="entry name" value="Thioredoxin_domain"/>
</dbReference>
<dbReference type="SUPFAM" id="SSF52833">
    <property type="entry name" value="Thioredoxin-like"/>
    <property type="match status" value="1"/>
</dbReference>
<evidence type="ECO:0000313" key="8">
    <source>
        <dbReference type="Proteomes" id="UP000447876"/>
    </source>
</evidence>
<dbReference type="Pfam" id="PF02630">
    <property type="entry name" value="SCO1-SenC"/>
    <property type="match status" value="1"/>
</dbReference>
<dbReference type="Proteomes" id="UP000447876">
    <property type="component" value="Unassembled WGS sequence"/>
</dbReference>
<feature type="domain" description="Thioredoxin" evidence="6">
    <location>
        <begin position="34"/>
        <end position="198"/>
    </location>
</feature>
<evidence type="ECO:0000259" key="6">
    <source>
        <dbReference type="PROSITE" id="PS51352"/>
    </source>
</evidence>
<comment type="similarity">
    <text evidence="1">Belongs to the SCO1/2 family.</text>
</comment>
<keyword evidence="4" id="KW-1015">Disulfide bond</keyword>
<keyword evidence="3" id="KW-0479">Metal-binding</keyword>
<name>A0A7X3CM49_9BACL</name>
<reference evidence="7 8" key="1">
    <citation type="submission" date="2019-11" db="EMBL/GenBank/DDBJ databases">
        <title>Draft genome sequences of five Paenibacillus species of dairy origin.</title>
        <authorList>
            <person name="Olajide A.M."/>
            <person name="Chen S."/>
            <person name="Lapointe G."/>
        </authorList>
    </citation>
    <scope>NUCLEOTIDE SEQUENCE [LARGE SCALE GENOMIC DNA]</scope>
    <source>
        <strain evidence="7 8">12CR55</strain>
    </source>
</reference>
<evidence type="ECO:0000256" key="2">
    <source>
        <dbReference type="ARBA" id="ARBA00023008"/>
    </source>
</evidence>
<evidence type="ECO:0000256" key="1">
    <source>
        <dbReference type="ARBA" id="ARBA00010996"/>
    </source>
</evidence>
<dbReference type="RefSeq" id="WP_155609252.1">
    <property type="nucleotide sequence ID" value="NZ_WNZW01000001.1"/>
</dbReference>
<keyword evidence="5" id="KW-0472">Membrane</keyword>
<evidence type="ECO:0000256" key="4">
    <source>
        <dbReference type="PIRSR" id="PIRSR603782-2"/>
    </source>
</evidence>
<sequence length="198" mass="21557">MKRTKRIIDIGIIALLVVAAIGLLAFSWGGGKPNDFSIPVEAFEFTNQDGGQVGLDDLKGKVWVAHFMFTNCSTVCPALTANMAKLQSEIKSAGLKADLVSFSVDPEKDTPEALKTYIGKFTDDLSNWHALTGYSFEDIQAFGQQSFKTAIQKDAIGDQVIHGISFYLVNASGTIVTKYDGQDPPYSQIIKDIKALSR</sequence>
<dbReference type="PANTHER" id="PTHR12151:SF25">
    <property type="entry name" value="LINALOOL DEHYDRATASE_ISOMERASE DOMAIN-CONTAINING PROTEIN"/>
    <property type="match status" value="1"/>
</dbReference>
<dbReference type="EMBL" id="WNZW01000001">
    <property type="protein sequence ID" value="MUG43797.1"/>
    <property type="molecule type" value="Genomic_DNA"/>
</dbReference>
<keyword evidence="5" id="KW-0812">Transmembrane</keyword>
<keyword evidence="5" id="KW-1133">Transmembrane helix</keyword>
<evidence type="ECO:0000256" key="3">
    <source>
        <dbReference type="PIRSR" id="PIRSR603782-1"/>
    </source>
</evidence>
<organism evidence="7 8">
    <name type="scientific">Paenibacillus woosongensis</name>
    <dbReference type="NCBI Taxonomy" id="307580"/>
    <lineage>
        <taxon>Bacteria</taxon>
        <taxon>Bacillati</taxon>
        <taxon>Bacillota</taxon>
        <taxon>Bacilli</taxon>
        <taxon>Bacillales</taxon>
        <taxon>Paenibacillaceae</taxon>
        <taxon>Paenibacillus</taxon>
    </lineage>
</organism>
<feature type="binding site" evidence="3">
    <location>
        <position position="72"/>
    </location>
    <ligand>
        <name>Cu cation</name>
        <dbReference type="ChEBI" id="CHEBI:23378"/>
    </ligand>
</feature>
<proteinExistence type="inferred from homology"/>
<dbReference type="OrthoDB" id="9811998at2"/>
<feature type="disulfide bond" description="Redox-active" evidence="4">
    <location>
        <begin position="72"/>
        <end position="76"/>
    </location>
</feature>